<dbReference type="InterPro" id="IPR002656">
    <property type="entry name" value="Acyl_transf_3_dom"/>
</dbReference>
<feature type="domain" description="Acyltransferase 3" evidence="2">
    <location>
        <begin position="5"/>
        <end position="293"/>
    </location>
</feature>
<organism evidence="3 4">
    <name type="scientific">Phocaeicola plebeius</name>
    <dbReference type="NCBI Taxonomy" id="310297"/>
    <lineage>
        <taxon>Bacteria</taxon>
        <taxon>Pseudomonadati</taxon>
        <taxon>Bacteroidota</taxon>
        <taxon>Bacteroidia</taxon>
        <taxon>Bacteroidales</taxon>
        <taxon>Bacteroidaceae</taxon>
        <taxon>Phocaeicola</taxon>
    </lineage>
</organism>
<dbReference type="EMBL" id="QSQT01000055">
    <property type="protein sequence ID" value="RGK49984.1"/>
    <property type="molecule type" value="Genomic_DNA"/>
</dbReference>
<dbReference type="AlphaFoldDB" id="A0A3E4MKF4"/>
<dbReference type="PANTHER" id="PTHR37312">
    <property type="entry name" value="MEMBRANE-BOUND ACYLTRANSFERASE YKRP-RELATED"/>
    <property type="match status" value="1"/>
</dbReference>
<keyword evidence="1" id="KW-1133">Transmembrane helix</keyword>
<dbReference type="GO" id="GO:0016747">
    <property type="term" value="F:acyltransferase activity, transferring groups other than amino-acyl groups"/>
    <property type="evidence" value="ECO:0007669"/>
    <property type="project" value="InterPro"/>
</dbReference>
<reference evidence="3 4" key="1">
    <citation type="submission" date="2018-08" db="EMBL/GenBank/DDBJ databases">
        <title>A genome reference for cultivated species of the human gut microbiota.</title>
        <authorList>
            <person name="Zou Y."/>
            <person name="Xue W."/>
            <person name="Luo G."/>
        </authorList>
    </citation>
    <scope>NUCLEOTIDE SEQUENCE [LARGE SCALE GENOMIC DNA]</scope>
    <source>
        <strain evidence="3 4">TF10-3AC</strain>
    </source>
</reference>
<feature type="transmembrane region" description="Helical" evidence="1">
    <location>
        <begin position="151"/>
        <end position="171"/>
    </location>
</feature>
<feature type="transmembrane region" description="Helical" evidence="1">
    <location>
        <begin position="127"/>
        <end position="145"/>
    </location>
</feature>
<feature type="transmembrane region" description="Helical" evidence="1">
    <location>
        <begin position="215"/>
        <end position="233"/>
    </location>
</feature>
<keyword evidence="1" id="KW-0812">Transmembrane</keyword>
<evidence type="ECO:0000256" key="1">
    <source>
        <dbReference type="SAM" id="Phobius"/>
    </source>
</evidence>
<dbReference type="Pfam" id="PF01757">
    <property type="entry name" value="Acyl_transf_3"/>
    <property type="match status" value="1"/>
</dbReference>
<feature type="transmembrane region" description="Helical" evidence="1">
    <location>
        <begin position="245"/>
        <end position="263"/>
    </location>
</feature>
<proteinExistence type="predicted"/>
<dbReference type="InterPro" id="IPR052734">
    <property type="entry name" value="Nod_factor_acetyltransferase"/>
</dbReference>
<feature type="transmembrane region" description="Helical" evidence="1">
    <location>
        <begin position="183"/>
        <end position="209"/>
    </location>
</feature>
<evidence type="ECO:0000313" key="4">
    <source>
        <dbReference type="Proteomes" id="UP000260862"/>
    </source>
</evidence>
<feature type="transmembrane region" description="Helical" evidence="1">
    <location>
        <begin position="31"/>
        <end position="50"/>
    </location>
</feature>
<name>A0A3E4MKF4_9BACT</name>
<dbReference type="RefSeq" id="WP_117674183.1">
    <property type="nucleotide sequence ID" value="NZ_CABOGR010000055.1"/>
</dbReference>
<evidence type="ECO:0000259" key="2">
    <source>
        <dbReference type="Pfam" id="PF01757"/>
    </source>
</evidence>
<dbReference type="Proteomes" id="UP000260862">
    <property type="component" value="Unassembled WGS sequence"/>
</dbReference>
<accession>A0A3E4MKF4</accession>
<feature type="transmembrane region" description="Helical" evidence="1">
    <location>
        <begin position="7"/>
        <end position="25"/>
    </location>
</feature>
<keyword evidence="1" id="KW-0472">Membrane</keyword>
<feature type="transmembrane region" description="Helical" evidence="1">
    <location>
        <begin position="62"/>
        <end position="82"/>
    </location>
</feature>
<comment type="caution">
    <text evidence="3">The sequence shown here is derived from an EMBL/GenBank/DDBJ whole genome shotgun (WGS) entry which is preliminary data.</text>
</comment>
<gene>
    <name evidence="3" type="ORF">DXD04_16320</name>
</gene>
<sequence length="308" mass="35799">MIKRNKALDIARGICIFLIVLSHSYCSWESWFTFYYVQVFFFLSGIFLTKSHTLEKSLYKKIKSLIFPYLFFGIICSILVLATKRTSIENLHIYDPDSFDNGPQWFLIALFTLTTIILTFNQIGKRYISIIGSILIFIICYFLGLKQIDDYTNLTKAGISIPFILAGTYYFKIENILKRNKYLLLFISIITCYIFIKIYPINIGIRWLILPQNPIEYLLASVGGIGFILSISYSLEKIKIINNTFSFWGLYSLFILCIHWPIIRILYDKLLPSSFIKADIISIIICIIICTITSYTGRFLKNKFTAIF</sequence>
<feature type="transmembrane region" description="Helical" evidence="1">
    <location>
        <begin position="102"/>
        <end position="120"/>
    </location>
</feature>
<dbReference type="PANTHER" id="PTHR37312:SF1">
    <property type="entry name" value="MEMBRANE-BOUND ACYLTRANSFERASE YKRP-RELATED"/>
    <property type="match status" value="1"/>
</dbReference>
<keyword evidence="4" id="KW-1185">Reference proteome</keyword>
<evidence type="ECO:0000313" key="3">
    <source>
        <dbReference type="EMBL" id="RGK49984.1"/>
    </source>
</evidence>
<protein>
    <recommendedName>
        <fullName evidence="2">Acyltransferase 3 domain-containing protein</fullName>
    </recommendedName>
</protein>
<feature type="transmembrane region" description="Helical" evidence="1">
    <location>
        <begin position="275"/>
        <end position="295"/>
    </location>
</feature>